<accession>A0A8D2HJP4</accession>
<evidence type="ECO:0000313" key="2">
    <source>
        <dbReference type="Ensembl" id="ENSUPAP00010013406.1"/>
    </source>
</evidence>
<keyword evidence="1" id="KW-1133">Transmembrane helix</keyword>
<protein>
    <submittedName>
        <fullName evidence="2">Uncharacterized protein</fullName>
    </submittedName>
</protein>
<keyword evidence="1" id="KW-0472">Membrane</keyword>
<evidence type="ECO:0000256" key="1">
    <source>
        <dbReference type="SAM" id="Phobius"/>
    </source>
</evidence>
<feature type="transmembrane region" description="Helical" evidence="1">
    <location>
        <begin position="47"/>
        <end position="66"/>
    </location>
</feature>
<reference evidence="2" key="1">
    <citation type="submission" date="2025-08" db="UniProtKB">
        <authorList>
            <consortium name="Ensembl"/>
        </authorList>
    </citation>
    <scope>IDENTIFICATION</scope>
</reference>
<organism evidence="2 3">
    <name type="scientific">Urocitellus parryii</name>
    <name type="common">Arctic ground squirrel</name>
    <name type="synonym">Spermophilus parryii</name>
    <dbReference type="NCBI Taxonomy" id="9999"/>
    <lineage>
        <taxon>Eukaryota</taxon>
        <taxon>Metazoa</taxon>
        <taxon>Chordata</taxon>
        <taxon>Craniata</taxon>
        <taxon>Vertebrata</taxon>
        <taxon>Euteleostomi</taxon>
        <taxon>Mammalia</taxon>
        <taxon>Eutheria</taxon>
        <taxon>Euarchontoglires</taxon>
        <taxon>Glires</taxon>
        <taxon>Rodentia</taxon>
        <taxon>Sciuromorpha</taxon>
        <taxon>Sciuridae</taxon>
        <taxon>Xerinae</taxon>
        <taxon>Marmotini</taxon>
        <taxon>Urocitellus</taxon>
    </lineage>
</organism>
<keyword evidence="3" id="KW-1185">Reference proteome</keyword>
<sequence>NSFGKIRKLKSLPGHWCSLITWPARATLRDICLHKQMGEYLKKSPDHCLLTCVMPYVVGIIILYLMKRYRSTHQE</sequence>
<proteinExistence type="predicted"/>
<name>A0A8D2HJP4_UROPR</name>
<dbReference type="Ensembl" id="ENSUPAT00010015361.1">
    <property type="protein sequence ID" value="ENSUPAP00010013406.1"/>
    <property type="gene ID" value="ENSUPAG00010010845.1"/>
</dbReference>
<dbReference type="AlphaFoldDB" id="A0A8D2HJP4"/>
<keyword evidence="1" id="KW-0812">Transmembrane</keyword>
<evidence type="ECO:0000313" key="3">
    <source>
        <dbReference type="Proteomes" id="UP000694417"/>
    </source>
</evidence>
<dbReference type="Proteomes" id="UP000694417">
    <property type="component" value="Unplaced"/>
</dbReference>
<reference evidence="2" key="2">
    <citation type="submission" date="2025-09" db="UniProtKB">
        <authorList>
            <consortium name="Ensembl"/>
        </authorList>
    </citation>
    <scope>IDENTIFICATION</scope>
</reference>